<feature type="domain" description="Peptidase A2" evidence="2">
    <location>
        <begin position="224"/>
        <end position="272"/>
    </location>
</feature>
<dbReference type="InterPro" id="IPR021109">
    <property type="entry name" value="Peptidase_aspartic_dom_sf"/>
</dbReference>
<keyword evidence="4" id="KW-1185">Reference proteome</keyword>
<dbReference type="RefSeq" id="WP_338686285.1">
    <property type="nucleotide sequence ID" value="NZ_AP024702.1"/>
</dbReference>
<organism evidence="3 4">
    <name type="scientific">Haloferula helveola</name>
    <dbReference type="NCBI Taxonomy" id="490095"/>
    <lineage>
        <taxon>Bacteria</taxon>
        <taxon>Pseudomonadati</taxon>
        <taxon>Verrucomicrobiota</taxon>
        <taxon>Verrucomicrobiia</taxon>
        <taxon>Verrucomicrobiales</taxon>
        <taxon>Verrucomicrobiaceae</taxon>
        <taxon>Haloferula</taxon>
    </lineage>
</organism>
<dbReference type="EMBL" id="AP024702">
    <property type="protein sequence ID" value="BCX49609.1"/>
    <property type="molecule type" value="Genomic_DNA"/>
</dbReference>
<name>A0ABM7RH70_9BACT</name>
<proteinExistence type="predicted"/>
<dbReference type="PROSITE" id="PS50175">
    <property type="entry name" value="ASP_PROT_RETROV"/>
    <property type="match status" value="1"/>
</dbReference>
<dbReference type="Gene3D" id="2.40.70.10">
    <property type="entry name" value="Acid Proteases"/>
    <property type="match status" value="1"/>
</dbReference>
<evidence type="ECO:0000313" key="3">
    <source>
        <dbReference type="EMBL" id="BCX49609.1"/>
    </source>
</evidence>
<dbReference type="SUPFAM" id="SSF50630">
    <property type="entry name" value="Acid proteases"/>
    <property type="match status" value="1"/>
</dbReference>
<evidence type="ECO:0000313" key="4">
    <source>
        <dbReference type="Proteomes" id="UP001374893"/>
    </source>
</evidence>
<dbReference type="Pfam" id="PF13650">
    <property type="entry name" value="Asp_protease_2"/>
    <property type="match status" value="1"/>
</dbReference>
<protein>
    <recommendedName>
        <fullName evidence="2">Peptidase A2 domain-containing protein</fullName>
    </recommendedName>
</protein>
<evidence type="ECO:0000259" key="2">
    <source>
        <dbReference type="PROSITE" id="PS50175"/>
    </source>
</evidence>
<reference evidence="3 4" key="1">
    <citation type="submission" date="2021-06" db="EMBL/GenBank/DDBJ databases">
        <title>Complete genome of Haloferula helveola possessing various polysaccharide degrading enzymes.</title>
        <authorList>
            <person name="Takami H."/>
            <person name="Huang C."/>
            <person name="Hamasaki K."/>
        </authorList>
    </citation>
    <scope>NUCLEOTIDE SEQUENCE [LARGE SCALE GENOMIC DNA]</scope>
    <source>
        <strain evidence="3 4">CN-1</strain>
    </source>
</reference>
<sequence length="504" mass="53661">MRVTPPIFGSFGLLLVSSGFAERPTVTLGPSDGLALDQPRVAVEFLDDSDTPLGPDISNSFLLDTGAERIVIAGGAFSELDANGYQTDGTILEQGVSGFTTFDVSVPYRMDFAGTAGDIVTLNGVRALSNPTSDFGSFGGIVGMPGMVGRVTSLDFSGFGTGDLFDAFVGVDMRTDVPASGGHRYTIPLQLFDFPITEPDPPTTADGIPFLTAIVDTSTRRRRGRFLLDTGAQISMLSERLAFDLGLDTDGDGNFVNEQISSTVISGVGGNITVPILDVGRLLVPTTGGTDLAWTGVAVIILEIDPRIDGIFGSDLLTSGWIEAFLLGGGDGFIQQAQLDFLESDDHRGFMMLDITPALDTPAPGIPAVDLDSDHVADDWELLFYDDLGSPVGDSDNDRLDLILENALNTDPRRFDRNPLHITRNPDGTVTARFPRNAELPFTSLTLESSPSLGGVGTWTPVVPDSIETVWFDALTEQVSITLSPPPGTNTLYFRLSAEVLPTE</sequence>
<dbReference type="Proteomes" id="UP001374893">
    <property type="component" value="Chromosome"/>
</dbReference>
<keyword evidence="1" id="KW-0378">Hydrolase</keyword>
<accession>A0ABM7RH70</accession>
<gene>
    <name evidence="3" type="ORF">HAHE_35170</name>
</gene>
<dbReference type="InterPro" id="IPR001995">
    <property type="entry name" value="Peptidase_A2_cat"/>
</dbReference>
<evidence type="ECO:0000256" key="1">
    <source>
        <dbReference type="ARBA" id="ARBA00022801"/>
    </source>
</evidence>